<evidence type="ECO:0000256" key="1">
    <source>
        <dbReference type="ARBA" id="ARBA00001946"/>
    </source>
</evidence>
<keyword evidence="7 10" id="KW-0067">ATP-binding</keyword>
<dbReference type="NCBIfam" id="TIGR00174">
    <property type="entry name" value="miaA"/>
    <property type="match status" value="1"/>
</dbReference>
<feature type="site" description="Interaction with substrate tRNA" evidence="10">
    <location>
        <position position="166"/>
    </location>
</feature>
<evidence type="ECO:0000313" key="16">
    <source>
        <dbReference type="Proteomes" id="UP000309061"/>
    </source>
</evidence>
<accession>A0A6B8KL32</accession>
<feature type="region of interest" description="Interaction with substrate tRNA" evidence="10">
    <location>
        <begin position="78"/>
        <end position="81"/>
    </location>
</feature>
<dbReference type="Proteomes" id="UP000309061">
    <property type="component" value="Chromosome"/>
</dbReference>
<dbReference type="HAMAP" id="MF_00185">
    <property type="entry name" value="IPP_trans"/>
    <property type="match status" value="1"/>
</dbReference>
<dbReference type="Gene3D" id="3.40.50.300">
    <property type="entry name" value="P-loop containing nucleotide triphosphate hydrolases"/>
    <property type="match status" value="1"/>
</dbReference>
<dbReference type="Gene3D" id="1.10.20.140">
    <property type="match status" value="1"/>
</dbReference>
<evidence type="ECO:0000256" key="8">
    <source>
        <dbReference type="ARBA" id="ARBA00022842"/>
    </source>
</evidence>
<keyword evidence="4 10" id="KW-0808">Transferase</keyword>
<comment type="similarity">
    <text evidence="3 10 13">Belongs to the IPP transferase family.</text>
</comment>
<evidence type="ECO:0000256" key="6">
    <source>
        <dbReference type="ARBA" id="ARBA00022741"/>
    </source>
</evidence>
<evidence type="ECO:0000256" key="14">
    <source>
        <dbReference type="SAM" id="MobiDB-lite"/>
    </source>
</evidence>
<keyword evidence="6 10" id="KW-0547">Nucleotide-binding</keyword>
<dbReference type="GO" id="GO:0005524">
    <property type="term" value="F:ATP binding"/>
    <property type="evidence" value="ECO:0007669"/>
    <property type="project" value="UniProtKB-UniRule"/>
</dbReference>
<dbReference type="Pfam" id="PF01715">
    <property type="entry name" value="IPPT"/>
    <property type="match status" value="1"/>
</dbReference>
<dbReference type="GO" id="GO:0052381">
    <property type="term" value="F:tRNA dimethylallyltransferase activity"/>
    <property type="evidence" value="ECO:0007669"/>
    <property type="project" value="UniProtKB-UniRule"/>
</dbReference>
<name>A0A6B8KL32_9HYPH</name>
<keyword evidence="16" id="KW-1185">Reference proteome</keyword>
<protein>
    <recommendedName>
        <fullName evidence="10">tRNA dimethylallyltransferase</fullName>
        <ecNumber evidence="10">2.5.1.75</ecNumber>
    </recommendedName>
    <alternativeName>
        <fullName evidence="10">Dimethylallyl diphosphate:tRNA dimethylallyltransferase</fullName>
        <shortName evidence="10">DMAPP:tRNA dimethylallyltransferase</shortName>
        <shortName evidence="10">DMATase</shortName>
    </alternativeName>
    <alternativeName>
        <fullName evidence="10">Isopentenyl-diphosphate:tRNA isopentenyltransferase</fullName>
        <shortName evidence="10">IPP transferase</shortName>
        <shortName evidence="10">IPPT</shortName>
        <shortName evidence="10">IPTase</shortName>
    </alternativeName>
</protein>
<dbReference type="InterPro" id="IPR027417">
    <property type="entry name" value="P-loop_NTPase"/>
</dbReference>
<dbReference type="GO" id="GO:0006400">
    <property type="term" value="P:tRNA modification"/>
    <property type="evidence" value="ECO:0007669"/>
    <property type="project" value="TreeGrafter"/>
</dbReference>
<feature type="site" description="Interaction with substrate tRNA" evidence="10">
    <location>
        <position position="144"/>
    </location>
</feature>
<evidence type="ECO:0000256" key="2">
    <source>
        <dbReference type="ARBA" id="ARBA00003213"/>
    </source>
</evidence>
<dbReference type="PANTHER" id="PTHR11088">
    <property type="entry name" value="TRNA DIMETHYLALLYLTRANSFERASE"/>
    <property type="match status" value="1"/>
</dbReference>
<keyword evidence="5 10" id="KW-0819">tRNA processing</keyword>
<comment type="cofactor">
    <cofactor evidence="1 10">
        <name>Mg(2+)</name>
        <dbReference type="ChEBI" id="CHEBI:18420"/>
    </cofactor>
</comment>
<feature type="region of interest" description="Disordered" evidence="14">
    <location>
        <begin position="1"/>
        <end position="25"/>
    </location>
</feature>
<gene>
    <name evidence="10 15" type="primary">miaA</name>
    <name evidence="15" type="ORF">H2LOC_019330</name>
</gene>
<dbReference type="InterPro" id="IPR039657">
    <property type="entry name" value="Dimethylallyltransferase"/>
</dbReference>
<dbReference type="SUPFAM" id="SSF52540">
    <property type="entry name" value="P-loop containing nucleoside triphosphate hydrolases"/>
    <property type="match status" value="2"/>
</dbReference>
<evidence type="ECO:0000256" key="7">
    <source>
        <dbReference type="ARBA" id="ARBA00022840"/>
    </source>
</evidence>
<dbReference type="PANTHER" id="PTHR11088:SF60">
    <property type="entry name" value="TRNA DIMETHYLALLYLTRANSFERASE"/>
    <property type="match status" value="1"/>
</dbReference>
<proteinExistence type="inferred from homology"/>
<feature type="region of interest" description="Interaction with substrate tRNA" evidence="10">
    <location>
        <begin position="202"/>
        <end position="206"/>
    </location>
</feature>
<keyword evidence="8 10" id="KW-0460">Magnesium</keyword>
<comment type="function">
    <text evidence="2 10 12">Catalyzes the transfer of a dimethylallyl group onto the adenine at position 37 in tRNAs that read codons beginning with uridine, leading to the formation of N6-(dimethylallyl)adenosine (i(6)A).</text>
</comment>
<dbReference type="EC" id="2.5.1.75" evidence="10"/>
<dbReference type="OrthoDB" id="9776390at2"/>
<reference evidence="15 16" key="1">
    <citation type="submission" date="2019-11" db="EMBL/GenBank/DDBJ databases">
        <title>The genome sequence of Methylocystis heyeri.</title>
        <authorList>
            <person name="Oshkin I.Y."/>
            <person name="Miroshnikov K."/>
            <person name="Dedysh S.N."/>
        </authorList>
    </citation>
    <scope>NUCLEOTIDE SEQUENCE [LARGE SCALE GENOMIC DNA]</scope>
    <source>
        <strain evidence="15 16">H2</strain>
    </source>
</reference>
<evidence type="ECO:0000256" key="5">
    <source>
        <dbReference type="ARBA" id="ARBA00022694"/>
    </source>
</evidence>
<evidence type="ECO:0000256" key="13">
    <source>
        <dbReference type="RuleBase" id="RU003785"/>
    </source>
</evidence>
<dbReference type="InterPro" id="IPR018022">
    <property type="entry name" value="IPT"/>
</dbReference>
<evidence type="ECO:0000313" key="15">
    <source>
        <dbReference type="EMBL" id="QGM47655.1"/>
    </source>
</evidence>
<evidence type="ECO:0000256" key="9">
    <source>
        <dbReference type="ARBA" id="ARBA00049563"/>
    </source>
</evidence>
<feature type="binding site" evidence="10">
    <location>
        <begin position="53"/>
        <end position="60"/>
    </location>
    <ligand>
        <name>ATP</name>
        <dbReference type="ChEBI" id="CHEBI:30616"/>
    </ligand>
</feature>
<evidence type="ECO:0000256" key="10">
    <source>
        <dbReference type="HAMAP-Rule" id="MF_00185"/>
    </source>
</evidence>
<comment type="catalytic activity">
    <reaction evidence="9 10 11">
        <text>adenosine(37) in tRNA + dimethylallyl diphosphate = N(6)-dimethylallyladenosine(37) in tRNA + diphosphate</text>
        <dbReference type="Rhea" id="RHEA:26482"/>
        <dbReference type="Rhea" id="RHEA-COMP:10162"/>
        <dbReference type="Rhea" id="RHEA-COMP:10375"/>
        <dbReference type="ChEBI" id="CHEBI:33019"/>
        <dbReference type="ChEBI" id="CHEBI:57623"/>
        <dbReference type="ChEBI" id="CHEBI:74411"/>
        <dbReference type="ChEBI" id="CHEBI:74415"/>
        <dbReference type="EC" id="2.5.1.75"/>
    </reaction>
</comment>
<organism evidence="15 16">
    <name type="scientific">Methylocystis heyeri</name>
    <dbReference type="NCBI Taxonomy" id="391905"/>
    <lineage>
        <taxon>Bacteria</taxon>
        <taxon>Pseudomonadati</taxon>
        <taxon>Pseudomonadota</taxon>
        <taxon>Alphaproteobacteria</taxon>
        <taxon>Hyphomicrobiales</taxon>
        <taxon>Methylocystaceae</taxon>
        <taxon>Methylocystis</taxon>
    </lineage>
</organism>
<comment type="subunit">
    <text evidence="10">Monomer.</text>
</comment>
<dbReference type="KEGG" id="mhey:H2LOC_019330"/>
<evidence type="ECO:0000256" key="11">
    <source>
        <dbReference type="RuleBase" id="RU003783"/>
    </source>
</evidence>
<dbReference type="EMBL" id="CP046052">
    <property type="protein sequence ID" value="QGM47655.1"/>
    <property type="molecule type" value="Genomic_DNA"/>
</dbReference>
<comment type="caution">
    <text evidence="10">Lacks conserved residue(s) required for the propagation of feature annotation.</text>
</comment>
<dbReference type="AlphaFoldDB" id="A0A6B8KL32"/>
<evidence type="ECO:0000256" key="4">
    <source>
        <dbReference type="ARBA" id="ARBA00022679"/>
    </source>
</evidence>
<feature type="binding site" evidence="10">
    <location>
        <begin position="55"/>
        <end position="60"/>
    </location>
    <ligand>
        <name>substrate</name>
    </ligand>
</feature>
<sequence length="354" mass="38471">MSEPSPNRPARPRVFSSEVDTGSREENTIKQSALESLRFDLNRSDSRVVLIAGPTASGKSALALDVARAFGGAVVNADSMQVYRDLRIITARPTEEEEQTVPHLLFGHVDAAQNYSVGRWLADFGAALEKLGREGRLAVVTGGTGLYFKAALQGLSEIPQVPEEVRARVRARAQGLPPQQLHAELSRLDPETAARLRDTDPQRLLRALEVFEATGKPLAHFQGARTAPLLDAANCTAFFLAPPRAELYARINARFDKMMAAGALEEVRALGARGLDPALPAMRAHGVPHLLAFLEGRMSLEEAIERGKADTRHYAKRQATFARHQLPGFAWLDPRHATEEALAALRGVLGEGTG</sequence>
<evidence type="ECO:0000256" key="3">
    <source>
        <dbReference type="ARBA" id="ARBA00005842"/>
    </source>
</evidence>
<evidence type="ECO:0000256" key="12">
    <source>
        <dbReference type="RuleBase" id="RU003784"/>
    </source>
</evidence>